<dbReference type="AlphaFoldDB" id="A0A2Z6NN54"/>
<reference evidence="3" key="1">
    <citation type="journal article" date="2017" name="Front. Plant Sci.">
        <title>Climate Clever Clovers: New Paradigm to Reduce the Environmental Footprint of Ruminants by Breeding Low Methanogenic Forages Utilizing Haplotype Variation.</title>
        <authorList>
            <person name="Kaur P."/>
            <person name="Appels R."/>
            <person name="Bayer P.E."/>
            <person name="Keeble-Gagnere G."/>
            <person name="Wang J."/>
            <person name="Hirakawa H."/>
            <person name="Shirasawa K."/>
            <person name="Vercoe P."/>
            <person name="Stefanova K."/>
            <person name="Durmic Z."/>
            <person name="Nichols P."/>
            <person name="Revell C."/>
            <person name="Isobe S.N."/>
            <person name="Edwards D."/>
            <person name="Erskine W."/>
        </authorList>
    </citation>
    <scope>NUCLEOTIDE SEQUENCE [LARGE SCALE GENOMIC DNA]</scope>
    <source>
        <strain evidence="3">cv. Daliak</strain>
    </source>
</reference>
<sequence length="80" mass="9411">MSGTSALLGHPNESPGQNPKKSKDEEDLRERSTKKIKSQNQDEVGNRSYRDMMLCVEKVRRWRRVVMLRRLKVKERNKAV</sequence>
<organism evidence="2 3">
    <name type="scientific">Trifolium subterraneum</name>
    <name type="common">Subterranean clover</name>
    <dbReference type="NCBI Taxonomy" id="3900"/>
    <lineage>
        <taxon>Eukaryota</taxon>
        <taxon>Viridiplantae</taxon>
        <taxon>Streptophyta</taxon>
        <taxon>Embryophyta</taxon>
        <taxon>Tracheophyta</taxon>
        <taxon>Spermatophyta</taxon>
        <taxon>Magnoliopsida</taxon>
        <taxon>eudicotyledons</taxon>
        <taxon>Gunneridae</taxon>
        <taxon>Pentapetalae</taxon>
        <taxon>rosids</taxon>
        <taxon>fabids</taxon>
        <taxon>Fabales</taxon>
        <taxon>Fabaceae</taxon>
        <taxon>Papilionoideae</taxon>
        <taxon>50 kb inversion clade</taxon>
        <taxon>NPAAA clade</taxon>
        <taxon>Hologalegina</taxon>
        <taxon>IRL clade</taxon>
        <taxon>Trifolieae</taxon>
        <taxon>Trifolium</taxon>
    </lineage>
</organism>
<evidence type="ECO:0000313" key="3">
    <source>
        <dbReference type="Proteomes" id="UP000242715"/>
    </source>
</evidence>
<dbReference type="EMBL" id="DF974124">
    <property type="protein sequence ID" value="GAU45461.1"/>
    <property type="molecule type" value="Genomic_DNA"/>
</dbReference>
<feature type="region of interest" description="Disordered" evidence="1">
    <location>
        <begin position="1"/>
        <end position="47"/>
    </location>
</feature>
<dbReference type="Proteomes" id="UP000242715">
    <property type="component" value="Unassembled WGS sequence"/>
</dbReference>
<proteinExistence type="predicted"/>
<gene>
    <name evidence="2" type="ORF">TSUD_107530</name>
</gene>
<feature type="compositionally biased region" description="Basic and acidic residues" evidence="1">
    <location>
        <begin position="21"/>
        <end position="33"/>
    </location>
</feature>
<accession>A0A2Z6NN54</accession>
<protein>
    <submittedName>
        <fullName evidence="2">Uncharacterized protein</fullName>
    </submittedName>
</protein>
<evidence type="ECO:0000313" key="2">
    <source>
        <dbReference type="EMBL" id="GAU45461.1"/>
    </source>
</evidence>
<evidence type="ECO:0000256" key="1">
    <source>
        <dbReference type="SAM" id="MobiDB-lite"/>
    </source>
</evidence>
<keyword evidence="3" id="KW-1185">Reference proteome</keyword>
<name>A0A2Z6NN54_TRISU</name>